<dbReference type="Gene3D" id="3.40.960.10">
    <property type="entry name" value="VSR Endonuclease"/>
    <property type="match status" value="1"/>
</dbReference>
<gene>
    <name evidence="2" type="ORF">GCM10025783_14620</name>
</gene>
<dbReference type="InterPro" id="IPR007569">
    <property type="entry name" value="DUF559"/>
</dbReference>
<dbReference type="Pfam" id="PF04480">
    <property type="entry name" value="DUF559"/>
    <property type="match status" value="1"/>
</dbReference>
<sequence>MCLAMGAFSFFTTAELRAEGYTLERVRAEVGAGALERVIRGWYCRPGADRGAVRAMRLGGRISCVSALALLGGWLPPDAGLHVGFPSHASGRRLAHRGAPDDVVAHWHPKAAASVSAFAVTPVDQAIADVLVCQPPRFVVATLDSLLHKRVVQRNRIGALVLQGPLRTHYLASRLDAESGSGIESIVRFGLWAAGVEVRIQVVVRGAYRVDVLIDDWLVLELDGRETHAQRQAFTADRRREATIMRDGRIVLRFSYATVVYEWDFLVDSVRDVLRHHAPVR</sequence>
<comment type="caution">
    <text evidence="2">The sequence shown here is derived from an EMBL/GenBank/DDBJ whole genome shotgun (WGS) entry which is preliminary data.</text>
</comment>
<organism evidence="2 3">
    <name type="scientific">Amnibacterium soli</name>
    <dbReference type="NCBI Taxonomy" id="1282736"/>
    <lineage>
        <taxon>Bacteria</taxon>
        <taxon>Bacillati</taxon>
        <taxon>Actinomycetota</taxon>
        <taxon>Actinomycetes</taxon>
        <taxon>Micrococcales</taxon>
        <taxon>Microbacteriaceae</taxon>
        <taxon>Amnibacterium</taxon>
    </lineage>
</organism>
<dbReference type="Proteomes" id="UP001500121">
    <property type="component" value="Unassembled WGS sequence"/>
</dbReference>
<evidence type="ECO:0000313" key="2">
    <source>
        <dbReference type="EMBL" id="GAA4744007.1"/>
    </source>
</evidence>
<name>A0ABP8Z1S0_9MICO</name>
<accession>A0ABP8Z1S0</accession>
<feature type="domain" description="DUF559" evidence="1">
    <location>
        <begin position="195"/>
        <end position="274"/>
    </location>
</feature>
<protein>
    <recommendedName>
        <fullName evidence="1">DUF559 domain-containing protein</fullName>
    </recommendedName>
</protein>
<evidence type="ECO:0000313" key="3">
    <source>
        <dbReference type="Proteomes" id="UP001500121"/>
    </source>
</evidence>
<reference evidence="3" key="1">
    <citation type="journal article" date="2019" name="Int. J. Syst. Evol. Microbiol.">
        <title>The Global Catalogue of Microorganisms (GCM) 10K type strain sequencing project: providing services to taxonomists for standard genome sequencing and annotation.</title>
        <authorList>
            <consortium name="The Broad Institute Genomics Platform"/>
            <consortium name="The Broad Institute Genome Sequencing Center for Infectious Disease"/>
            <person name="Wu L."/>
            <person name="Ma J."/>
        </authorList>
    </citation>
    <scope>NUCLEOTIDE SEQUENCE [LARGE SCALE GENOMIC DNA]</scope>
    <source>
        <strain evidence="3">JCM 19015</strain>
    </source>
</reference>
<keyword evidence="3" id="KW-1185">Reference proteome</keyword>
<dbReference type="EMBL" id="BAABLP010000002">
    <property type="protein sequence ID" value="GAA4744007.1"/>
    <property type="molecule type" value="Genomic_DNA"/>
</dbReference>
<evidence type="ECO:0000259" key="1">
    <source>
        <dbReference type="Pfam" id="PF04480"/>
    </source>
</evidence>
<proteinExistence type="predicted"/>